<dbReference type="SUPFAM" id="SSF51120">
    <property type="entry name" value="beta-Roll"/>
    <property type="match status" value="1"/>
</dbReference>
<organism evidence="1 2">
    <name type="scientific">Halovulum dunhuangense</name>
    <dbReference type="NCBI Taxonomy" id="1505036"/>
    <lineage>
        <taxon>Bacteria</taxon>
        <taxon>Pseudomonadati</taxon>
        <taxon>Pseudomonadota</taxon>
        <taxon>Alphaproteobacteria</taxon>
        <taxon>Rhodobacterales</taxon>
        <taxon>Paracoccaceae</taxon>
        <taxon>Halovulum</taxon>
    </lineage>
</organism>
<name>A0A849L093_9RHOB</name>
<sequence>MILQADGVLHDSGRRDTLLGSEGADTFVLSHDGRADSVVGLQDGMDRIDLSSWDAVWEELSIRSLSPTEYVITYQGEEKLRISLAPSAPGADPLPHRPLEESDFIFREGLPETTPQMLLDQVDDSREIIVGTTRPDIFVFDDDGFRDTIRRFEPGKDLIDLANYGTSFAALDFTDRKPGRVAVHVPAGDSVDHLVVIDLDRQITAADFTADMFIF</sequence>
<comment type="caution">
    <text evidence="1">The sequence shown here is derived from an EMBL/GenBank/DDBJ whole genome shotgun (WGS) entry which is preliminary data.</text>
</comment>
<protein>
    <submittedName>
        <fullName evidence="1">Uncharacterized protein</fullName>
    </submittedName>
</protein>
<dbReference type="EMBL" id="JABFBC010000001">
    <property type="protein sequence ID" value="NNU79610.1"/>
    <property type="molecule type" value="Genomic_DNA"/>
</dbReference>
<gene>
    <name evidence="1" type="ORF">HMH01_04070</name>
</gene>
<proteinExistence type="predicted"/>
<dbReference type="AlphaFoldDB" id="A0A849L093"/>
<dbReference type="RefSeq" id="WP_171322741.1">
    <property type="nucleotide sequence ID" value="NZ_JABFBC010000001.1"/>
</dbReference>
<accession>A0A849L093</accession>
<dbReference type="Proteomes" id="UP000572377">
    <property type="component" value="Unassembled WGS sequence"/>
</dbReference>
<evidence type="ECO:0000313" key="2">
    <source>
        <dbReference type="Proteomes" id="UP000572377"/>
    </source>
</evidence>
<evidence type="ECO:0000313" key="1">
    <source>
        <dbReference type="EMBL" id="NNU79610.1"/>
    </source>
</evidence>
<keyword evidence="2" id="KW-1185">Reference proteome</keyword>
<dbReference type="InterPro" id="IPR011049">
    <property type="entry name" value="Serralysin-like_metalloprot_C"/>
</dbReference>
<reference evidence="1 2" key="1">
    <citation type="submission" date="2020-05" db="EMBL/GenBank/DDBJ databases">
        <title>Gimesia benthica sp. nov., a novel planctomycete isolated from a deep-sea water sample of the Northwest Indian Ocean.</title>
        <authorList>
            <person name="Wang J."/>
            <person name="Ruan C."/>
            <person name="Song L."/>
            <person name="Zhu Y."/>
            <person name="Li A."/>
            <person name="Zheng X."/>
            <person name="Wang L."/>
            <person name="Lu Z."/>
            <person name="Huang Y."/>
            <person name="Du W."/>
            <person name="Zhou Y."/>
            <person name="Huang L."/>
            <person name="Dai X."/>
        </authorList>
    </citation>
    <scope>NUCLEOTIDE SEQUENCE [LARGE SCALE GENOMIC DNA]</scope>
    <source>
        <strain evidence="1 2">YYQ-30</strain>
    </source>
</reference>
<dbReference type="Gene3D" id="2.150.10.10">
    <property type="entry name" value="Serralysin-like metalloprotease, C-terminal"/>
    <property type="match status" value="1"/>
</dbReference>